<evidence type="ECO:0000313" key="3">
    <source>
        <dbReference type="EMBL" id="MBY8335441.1"/>
    </source>
</evidence>
<gene>
    <name evidence="3" type="ORF">KYN89_00110</name>
</gene>
<keyword evidence="4" id="KW-1185">Reference proteome</keyword>
<proteinExistence type="predicted"/>
<keyword evidence="1" id="KW-1133">Transmembrane helix</keyword>
<evidence type="ECO:0000256" key="2">
    <source>
        <dbReference type="SAM" id="SignalP"/>
    </source>
</evidence>
<keyword evidence="1" id="KW-0812">Transmembrane</keyword>
<dbReference type="EMBL" id="JAHWXP010000001">
    <property type="protein sequence ID" value="MBY8335441.1"/>
    <property type="molecule type" value="Genomic_DNA"/>
</dbReference>
<reference evidence="3 4" key="1">
    <citation type="submission" date="2021-07" db="EMBL/GenBank/DDBJ databases">
        <title>Alteriqipengyuania abyssalis NZ-12B nov, sp.nov isolated from deep sea sponge in pacific ocean.</title>
        <authorList>
            <person name="Tareen S."/>
            <person name="Wink J."/>
        </authorList>
    </citation>
    <scope>NUCLEOTIDE SEQUENCE [LARGE SCALE GENOMIC DNA]</scope>
    <source>
        <strain evidence="3 4">NZ-12B</strain>
    </source>
</reference>
<comment type="caution">
    <text evidence="3">The sequence shown here is derived from an EMBL/GenBank/DDBJ whole genome shotgun (WGS) entry which is preliminary data.</text>
</comment>
<accession>A0ABS7P8Y1</accession>
<evidence type="ECO:0000313" key="4">
    <source>
        <dbReference type="Proteomes" id="UP000759298"/>
    </source>
</evidence>
<protein>
    <recommendedName>
        <fullName evidence="5">Ferrochelatase</fullName>
    </recommendedName>
</protein>
<sequence>MKYGKLTAALAGATLAITPLAVQAQTRDAAPVENEDSLAGGGAIAGIAAAALVGLVVVAVVTSDDRDINEPPLSA</sequence>
<name>A0ABS7P8Y1_9SPHN</name>
<organism evidence="3 4">
    <name type="scientific">Alteriqipengyuania abyssalis</name>
    <dbReference type="NCBI Taxonomy" id="2860200"/>
    <lineage>
        <taxon>Bacteria</taxon>
        <taxon>Pseudomonadati</taxon>
        <taxon>Pseudomonadota</taxon>
        <taxon>Alphaproteobacteria</taxon>
        <taxon>Sphingomonadales</taxon>
        <taxon>Erythrobacteraceae</taxon>
        <taxon>Alteriqipengyuania</taxon>
    </lineage>
</organism>
<feature type="chain" id="PRO_5047016729" description="Ferrochelatase" evidence="2">
    <location>
        <begin position="25"/>
        <end position="75"/>
    </location>
</feature>
<feature type="signal peptide" evidence="2">
    <location>
        <begin position="1"/>
        <end position="24"/>
    </location>
</feature>
<feature type="transmembrane region" description="Helical" evidence="1">
    <location>
        <begin position="40"/>
        <end position="61"/>
    </location>
</feature>
<keyword evidence="1" id="KW-0472">Membrane</keyword>
<dbReference type="RefSeq" id="WP_010239258.1">
    <property type="nucleotide sequence ID" value="NZ_JAHWXP010000001.1"/>
</dbReference>
<evidence type="ECO:0000256" key="1">
    <source>
        <dbReference type="SAM" id="Phobius"/>
    </source>
</evidence>
<dbReference type="Proteomes" id="UP000759298">
    <property type="component" value="Unassembled WGS sequence"/>
</dbReference>
<evidence type="ECO:0008006" key="5">
    <source>
        <dbReference type="Google" id="ProtNLM"/>
    </source>
</evidence>
<keyword evidence="2" id="KW-0732">Signal</keyword>